<keyword evidence="2" id="KW-1133">Transmembrane helix</keyword>
<dbReference type="EMBL" id="BAAARI010000001">
    <property type="protein sequence ID" value="GAA2566737.1"/>
    <property type="molecule type" value="Genomic_DNA"/>
</dbReference>
<evidence type="ECO:0008006" key="5">
    <source>
        <dbReference type="Google" id="ProtNLM"/>
    </source>
</evidence>
<feature type="transmembrane region" description="Helical" evidence="2">
    <location>
        <begin position="12"/>
        <end position="38"/>
    </location>
</feature>
<keyword evidence="2" id="KW-0812">Transmembrane</keyword>
<keyword evidence="4" id="KW-1185">Reference proteome</keyword>
<feature type="transmembrane region" description="Helical" evidence="2">
    <location>
        <begin position="108"/>
        <end position="132"/>
    </location>
</feature>
<feature type="compositionally biased region" description="Acidic residues" evidence="1">
    <location>
        <begin position="152"/>
        <end position="163"/>
    </location>
</feature>
<accession>A0ABN3P6U2</accession>
<sequence>MTTRPAVSSTPILRATLLLGTIVGVVLTAAAAAVGFFVEGGEGLASGLVGALIGAVFPAFTALSILIANRWFGAPAYLQIFFGVVLGGWLVKFVLVIVALVVLTRVDWVVPLVFYFSLLATAVASLVVDLVVLARMRMPAASDVVMPTLADTEGEGGEDDPDVADTSRSV</sequence>
<gene>
    <name evidence="3" type="ORF">GCM10009862_01740</name>
</gene>
<feature type="transmembrane region" description="Helical" evidence="2">
    <location>
        <begin position="80"/>
        <end position="102"/>
    </location>
</feature>
<evidence type="ECO:0000313" key="3">
    <source>
        <dbReference type="EMBL" id="GAA2566737.1"/>
    </source>
</evidence>
<dbReference type="Proteomes" id="UP001500274">
    <property type="component" value="Unassembled WGS sequence"/>
</dbReference>
<evidence type="ECO:0000256" key="1">
    <source>
        <dbReference type="SAM" id="MobiDB-lite"/>
    </source>
</evidence>
<dbReference type="RefSeq" id="WP_344225957.1">
    <property type="nucleotide sequence ID" value="NZ_BAAARI010000001.1"/>
</dbReference>
<comment type="caution">
    <text evidence="3">The sequence shown here is derived from an EMBL/GenBank/DDBJ whole genome shotgun (WGS) entry which is preliminary data.</text>
</comment>
<feature type="transmembrane region" description="Helical" evidence="2">
    <location>
        <begin position="44"/>
        <end position="68"/>
    </location>
</feature>
<feature type="region of interest" description="Disordered" evidence="1">
    <location>
        <begin position="151"/>
        <end position="170"/>
    </location>
</feature>
<name>A0ABN3P6U2_9MICO</name>
<evidence type="ECO:0000256" key="2">
    <source>
        <dbReference type="SAM" id="Phobius"/>
    </source>
</evidence>
<protein>
    <recommendedName>
        <fullName evidence="5">ATP synthase protein I</fullName>
    </recommendedName>
</protein>
<evidence type="ECO:0000313" key="4">
    <source>
        <dbReference type="Proteomes" id="UP001500274"/>
    </source>
</evidence>
<keyword evidence="2" id="KW-0472">Membrane</keyword>
<reference evidence="3 4" key="1">
    <citation type="journal article" date="2019" name="Int. J. Syst. Evol. Microbiol.">
        <title>The Global Catalogue of Microorganisms (GCM) 10K type strain sequencing project: providing services to taxonomists for standard genome sequencing and annotation.</title>
        <authorList>
            <consortium name="The Broad Institute Genomics Platform"/>
            <consortium name="The Broad Institute Genome Sequencing Center for Infectious Disease"/>
            <person name="Wu L."/>
            <person name="Ma J."/>
        </authorList>
    </citation>
    <scope>NUCLEOTIDE SEQUENCE [LARGE SCALE GENOMIC DNA]</scope>
    <source>
        <strain evidence="3 4">JCM 16365</strain>
    </source>
</reference>
<proteinExistence type="predicted"/>
<organism evidence="3 4">
    <name type="scientific">Microbacterium binotii</name>
    <dbReference type="NCBI Taxonomy" id="462710"/>
    <lineage>
        <taxon>Bacteria</taxon>
        <taxon>Bacillati</taxon>
        <taxon>Actinomycetota</taxon>
        <taxon>Actinomycetes</taxon>
        <taxon>Micrococcales</taxon>
        <taxon>Microbacteriaceae</taxon>
        <taxon>Microbacterium</taxon>
    </lineage>
</organism>